<accession>A0A6L2KTM4</accession>
<protein>
    <submittedName>
        <fullName evidence="2">Uncharacterized protein</fullName>
    </submittedName>
</protein>
<organism evidence="2">
    <name type="scientific">Tanacetum cinerariifolium</name>
    <name type="common">Dalmatian daisy</name>
    <name type="synonym">Chrysanthemum cinerariifolium</name>
    <dbReference type="NCBI Taxonomy" id="118510"/>
    <lineage>
        <taxon>Eukaryota</taxon>
        <taxon>Viridiplantae</taxon>
        <taxon>Streptophyta</taxon>
        <taxon>Embryophyta</taxon>
        <taxon>Tracheophyta</taxon>
        <taxon>Spermatophyta</taxon>
        <taxon>Magnoliopsida</taxon>
        <taxon>eudicotyledons</taxon>
        <taxon>Gunneridae</taxon>
        <taxon>Pentapetalae</taxon>
        <taxon>asterids</taxon>
        <taxon>campanulids</taxon>
        <taxon>Asterales</taxon>
        <taxon>Asteraceae</taxon>
        <taxon>Asteroideae</taxon>
        <taxon>Anthemideae</taxon>
        <taxon>Anthemidinae</taxon>
        <taxon>Tanacetum</taxon>
    </lineage>
</organism>
<evidence type="ECO:0000313" key="2">
    <source>
        <dbReference type="EMBL" id="GEU51962.1"/>
    </source>
</evidence>
<feature type="region of interest" description="Disordered" evidence="1">
    <location>
        <begin position="135"/>
        <end position="177"/>
    </location>
</feature>
<reference evidence="2" key="1">
    <citation type="journal article" date="2019" name="Sci. Rep.">
        <title>Draft genome of Tanacetum cinerariifolium, the natural source of mosquito coil.</title>
        <authorList>
            <person name="Yamashiro T."/>
            <person name="Shiraishi A."/>
            <person name="Satake H."/>
            <person name="Nakayama K."/>
        </authorList>
    </citation>
    <scope>NUCLEOTIDE SEQUENCE</scope>
</reference>
<name>A0A6L2KTM4_TANCI</name>
<dbReference type="AlphaFoldDB" id="A0A6L2KTM4"/>
<feature type="compositionally biased region" description="Basic and acidic residues" evidence="1">
    <location>
        <begin position="154"/>
        <end position="166"/>
    </location>
</feature>
<proteinExistence type="predicted"/>
<gene>
    <name evidence="2" type="ORF">Tci_023940</name>
</gene>
<comment type="caution">
    <text evidence="2">The sequence shown here is derived from an EMBL/GenBank/DDBJ whole genome shotgun (WGS) entry which is preliminary data.</text>
</comment>
<evidence type="ECO:0000256" key="1">
    <source>
        <dbReference type="SAM" id="MobiDB-lite"/>
    </source>
</evidence>
<sequence>MDPYNHSTHIFIKLPILDTRKFEQWKFKIQQYLQHKHYALWEVIEFGDSYKAPPEETTKDKGLAGKVSLSIKKKGIIVAITAEDIQKRKNDVKARTTLLFALLMNINVQQAVKEKESPLRFIALLNWFHEARMTTSNETTKKDDSIPKNNAPQKEQEEVNGDKEVPESIGNSNPTAITKVSTNDSFELASSSTVKTEVPTVSTHVPTDSLYVPPITSSVPKIISRGGSSFPKPLSLGNAMSFENRLEDFFGDTFDAVSLNDVEADLNNMEIAIQFSPTPTLINHKDHPKSQIIGPVDTPVQTRQKTKNVDKQSFIATIHQKTNLDLLHYCLFSCFLSQEEPKKIFDALKDPSWVEAMQQELL</sequence>
<dbReference type="EMBL" id="BKCJ010002946">
    <property type="protein sequence ID" value="GEU51962.1"/>
    <property type="molecule type" value="Genomic_DNA"/>
</dbReference>